<proteinExistence type="predicted"/>
<evidence type="ECO:0000313" key="2">
    <source>
        <dbReference type="EMBL" id="QNN55972.1"/>
    </source>
</evidence>
<dbReference type="KEGG" id="drg:H9K76_15415"/>
<keyword evidence="3" id="KW-1185">Reference proteome</keyword>
<dbReference type="AlphaFoldDB" id="A0A7G9RK47"/>
<gene>
    <name evidence="2" type="ORF">H9K76_15415</name>
</gene>
<accession>A0A7G9RK47</accession>
<dbReference type="RefSeq" id="WP_187596244.1">
    <property type="nucleotide sequence ID" value="NZ_CP060714.1"/>
</dbReference>
<feature type="region of interest" description="Disordered" evidence="1">
    <location>
        <begin position="1"/>
        <end position="23"/>
    </location>
</feature>
<sequence length="140" mass="16104">MSTKKNAARVAVQAEPCQKQPDLPSADQAMLTAVAHVQHTLEHLIRARLDDKEWDDKDVDVDFTVDLALAHIRLLRADLPLDRSTFENRWFMAGAAVNLGAQTFSRRDSLYYRRLTTTQRQFEVLVQMVEFVDEEVRYGV</sequence>
<organism evidence="2 3">
    <name type="scientific">Diaphorobacter ruginosibacter</name>
    <dbReference type="NCBI Taxonomy" id="1715720"/>
    <lineage>
        <taxon>Bacteria</taxon>
        <taxon>Pseudomonadati</taxon>
        <taxon>Pseudomonadota</taxon>
        <taxon>Betaproteobacteria</taxon>
        <taxon>Burkholderiales</taxon>
        <taxon>Comamonadaceae</taxon>
        <taxon>Diaphorobacter</taxon>
    </lineage>
</organism>
<name>A0A7G9RK47_9BURK</name>
<reference evidence="2 3" key="1">
    <citation type="submission" date="2020-08" db="EMBL/GenBank/DDBJ databases">
        <title>Genome sequence of Diaphorobacter ruginosibacter DSM 27467T.</title>
        <authorList>
            <person name="Hyun D.-W."/>
            <person name="Bae J.-W."/>
        </authorList>
    </citation>
    <scope>NUCLEOTIDE SEQUENCE [LARGE SCALE GENOMIC DNA]</scope>
    <source>
        <strain evidence="2 3">DSM 27467</strain>
    </source>
</reference>
<dbReference type="EMBL" id="CP060714">
    <property type="protein sequence ID" value="QNN55972.1"/>
    <property type="molecule type" value="Genomic_DNA"/>
</dbReference>
<dbReference type="Proteomes" id="UP000515811">
    <property type="component" value="Chromosome"/>
</dbReference>
<evidence type="ECO:0000256" key="1">
    <source>
        <dbReference type="SAM" id="MobiDB-lite"/>
    </source>
</evidence>
<evidence type="ECO:0000313" key="3">
    <source>
        <dbReference type="Proteomes" id="UP000515811"/>
    </source>
</evidence>
<protein>
    <submittedName>
        <fullName evidence="2">Uncharacterized protein</fullName>
    </submittedName>
</protein>